<dbReference type="InterPro" id="IPR015422">
    <property type="entry name" value="PyrdxlP-dep_Trfase_small"/>
</dbReference>
<dbReference type="Gene3D" id="3.90.1150.10">
    <property type="entry name" value="Aspartate Aminotransferase, domain 1"/>
    <property type="match status" value="1"/>
</dbReference>
<feature type="modified residue" description="N6-(pyridoxal phosphate)lysine" evidence="5">
    <location>
        <position position="205"/>
    </location>
</feature>
<evidence type="ECO:0000256" key="3">
    <source>
        <dbReference type="ARBA" id="ARBA00022679"/>
    </source>
</evidence>
<dbReference type="GO" id="GO:0006535">
    <property type="term" value="P:cysteine biosynthetic process from serine"/>
    <property type="evidence" value="ECO:0007669"/>
    <property type="project" value="TreeGrafter"/>
</dbReference>
<evidence type="ECO:0000256" key="7">
    <source>
        <dbReference type="SAM" id="Phobius"/>
    </source>
</evidence>
<dbReference type="RefSeq" id="WP_149267305.1">
    <property type="nucleotide sequence ID" value="NZ_VFJB01000009.1"/>
</dbReference>
<dbReference type="InterPro" id="IPR015424">
    <property type="entry name" value="PyrdxlP-dep_Trfase"/>
</dbReference>
<evidence type="ECO:0000256" key="6">
    <source>
        <dbReference type="RuleBase" id="RU362118"/>
    </source>
</evidence>
<evidence type="ECO:0000256" key="5">
    <source>
        <dbReference type="PIRSR" id="PIRSR001434-2"/>
    </source>
</evidence>
<proteinExistence type="inferred from homology"/>
<dbReference type="EMBL" id="VFJB01000009">
    <property type="protein sequence ID" value="KAA0257163.1"/>
    <property type="molecule type" value="Genomic_DNA"/>
</dbReference>
<evidence type="ECO:0000256" key="1">
    <source>
        <dbReference type="ARBA" id="ARBA00001933"/>
    </source>
</evidence>
<dbReference type="GO" id="GO:0071269">
    <property type="term" value="P:L-homocysteine biosynthetic process"/>
    <property type="evidence" value="ECO:0007669"/>
    <property type="project" value="TreeGrafter"/>
</dbReference>
<dbReference type="InterPro" id="IPR000277">
    <property type="entry name" value="Cys/Met-Metab_PyrdxlP-dep_enz"/>
</dbReference>
<dbReference type="Proteomes" id="UP000322876">
    <property type="component" value="Unassembled WGS sequence"/>
</dbReference>
<evidence type="ECO:0000256" key="4">
    <source>
        <dbReference type="ARBA" id="ARBA00022898"/>
    </source>
</evidence>
<dbReference type="CDD" id="cd00614">
    <property type="entry name" value="CGS_like"/>
    <property type="match status" value="1"/>
</dbReference>
<keyword evidence="9" id="KW-1185">Reference proteome</keyword>
<reference evidence="8 9" key="1">
    <citation type="submission" date="2019-06" db="EMBL/GenBank/DDBJ databases">
        <title>Genomic insights into carbon and energy metabolism of Deferribacter autotrophicus revealed new metabolic traits in the phylum Deferribacteres.</title>
        <authorList>
            <person name="Slobodkin A.I."/>
            <person name="Slobodkina G.B."/>
            <person name="Allioux M."/>
            <person name="Alain K."/>
            <person name="Jebbar M."/>
            <person name="Shadrin V."/>
            <person name="Kublanov I.V."/>
            <person name="Toshchakov S.V."/>
            <person name="Bonch-Osmolovskaya E.A."/>
        </authorList>
    </citation>
    <scope>NUCLEOTIDE SEQUENCE [LARGE SCALE GENOMIC DNA]</scope>
    <source>
        <strain evidence="8 9">SL50</strain>
    </source>
</reference>
<keyword evidence="7" id="KW-0472">Membrane</keyword>
<evidence type="ECO:0000256" key="2">
    <source>
        <dbReference type="ARBA" id="ARBA00009077"/>
    </source>
</evidence>
<dbReference type="Gene3D" id="3.40.640.10">
    <property type="entry name" value="Type I PLP-dependent aspartate aminotransferase-like (Major domain)"/>
    <property type="match status" value="1"/>
</dbReference>
<gene>
    <name evidence="8" type="ORF">FHQ18_11385</name>
</gene>
<dbReference type="OrthoDB" id="9773476at2"/>
<feature type="transmembrane region" description="Helical" evidence="7">
    <location>
        <begin position="75"/>
        <end position="97"/>
    </location>
</feature>
<dbReference type="InterPro" id="IPR015421">
    <property type="entry name" value="PyrdxlP-dep_Trfase_major"/>
</dbReference>
<dbReference type="PANTHER" id="PTHR43797:SF2">
    <property type="entry name" value="HOMOCYSTEINE_CYSTEINE SYNTHASE"/>
    <property type="match status" value="1"/>
</dbReference>
<dbReference type="PIRSF" id="PIRSF001434">
    <property type="entry name" value="CGS"/>
    <property type="match status" value="1"/>
</dbReference>
<dbReference type="GO" id="GO:0003961">
    <property type="term" value="F:O-acetylhomoserine aminocarboxypropyltransferase activity"/>
    <property type="evidence" value="ECO:0007669"/>
    <property type="project" value="TreeGrafter"/>
</dbReference>
<dbReference type="GO" id="GO:0004124">
    <property type="term" value="F:cysteine synthase activity"/>
    <property type="evidence" value="ECO:0007669"/>
    <property type="project" value="TreeGrafter"/>
</dbReference>
<keyword evidence="7" id="KW-0812">Transmembrane</keyword>
<keyword evidence="4 5" id="KW-0663">Pyridoxal phosphate</keyword>
<protein>
    <submittedName>
        <fullName evidence="8">O-acetylhomoserine aminocarboxypropyltransferase/cysteine synthase</fullName>
    </submittedName>
</protein>
<evidence type="ECO:0000313" key="8">
    <source>
        <dbReference type="EMBL" id="KAA0257163.1"/>
    </source>
</evidence>
<dbReference type="GO" id="GO:0005737">
    <property type="term" value="C:cytoplasm"/>
    <property type="evidence" value="ECO:0007669"/>
    <property type="project" value="TreeGrafter"/>
</dbReference>
<dbReference type="InterPro" id="IPR006235">
    <property type="entry name" value="OAc-hSer/O-AcSer_sulfhydrylase"/>
</dbReference>
<comment type="similarity">
    <text evidence="2 6">Belongs to the trans-sulfuration enzymes family.</text>
</comment>
<name>A0A5A8F0P7_9BACT</name>
<keyword evidence="7" id="KW-1133">Transmembrane helix</keyword>
<evidence type="ECO:0000313" key="9">
    <source>
        <dbReference type="Proteomes" id="UP000322876"/>
    </source>
</evidence>
<dbReference type="PANTHER" id="PTHR43797">
    <property type="entry name" value="HOMOCYSTEINE/CYSTEINE SYNTHASE"/>
    <property type="match status" value="1"/>
</dbReference>
<organism evidence="8 9">
    <name type="scientific">Deferribacter autotrophicus</name>
    <dbReference type="NCBI Taxonomy" id="500465"/>
    <lineage>
        <taxon>Bacteria</taxon>
        <taxon>Pseudomonadati</taxon>
        <taxon>Deferribacterota</taxon>
        <taxon>Deferribacteres</taxon>
        <taxon>Deferribacterales</taxon>
        <taxon>Deferribacteraceae</taxon>
        <taxon>Deferribacter</taxon>
    </lineage>
</organism>
<keyword evidence="3 8" id="KW-0808">Transferase</keyword>
<dbReference type="FunFam" id="3.40.640.10:FF:000046">
    <property type="entry name" value="Cystathionine gamma-lyase"/>
    <property type="match status" value="1"/>
</dbReference>
<dbReference type="SUPFAM" id="SSF53383">
    <property type="entry name" value="PLP-dependent transferases"/>
    <property type="match status" value="1"/>
</dbReference>
<comment type="caution">
    <text evidence="8">The sequence shown here is derived from an EMBL/GenBank/DDBJ whole genome shotgun (WGS) entry which is preliminary data.</text>
</comment>
<comment type="cofactor">
    <cofactor evidence="1 6">
        <name>pyridoxal 5'-phosphate</name>
        <dbReference type="ChEBI" id="CHEBI:597326"/>
    </cofactor>
</comment>
<dbReference type="AlphaFoldDB" id="A0A5A8F0P7"/>
<sequence>MKGVTTKILHTKLPKNDPHGSIHMPIYGNVSFEFETSKELADAFNGRINKHIYSRISNPTVSYFEKRIKSITDGLGVLALSSGMGAIANVILTLVGAGDNIVCTKYVFGNTYSLLKYTLSKYNIETRFVDPQNYKEIEEAIDAKTRLIFLESITNPQLYVTDFERVAKIAKNYKVLLVADTTATPPPIFRAKDFGIDIEVISSTKFISGGATSVGGLIIDYGSYKWSNNPYLYDDYKKFGPYAFISKLRNEVFRNIGACLSPYNAYLQSLGLETIQLRVEKACKNALVVAEYLNGISKVKNVRYPRLKNYPDYTLAKKFFPDYQGAILTFELSSEKECFEFMDNLKIIKKSTNIHDNRTLIIHPASTIFCEYPKKERERLGVTDSMIRLSVGIEDVEDILEDLDNALKGIGGD</sequence>
<dbReference type="Pfam" id="PF01053">
    <property type="entry name" value="Cys_Met_Meta_PP"/>
    <property type="match status" value="1"/>
</dbReference>
<dbReference type="GO" id="GO:0030170">
    <property type="term" value="F:pyridoxal phosphate binding"/>
    <property type="evidence" value="ECO:0007669"/>
    <property type="project" value="InterPro"/>
</dbReference>
<dbReference type="GO" id="GO:0019346">
    <property type="term" value="P:transsulfuration"/>
    <property type="evidence" value="ECO:0007669"/>
    <property type="project" value="InterPro"/>
</dbReference>
<accession>A0A5A8F0P7</accession>